<comment type="similarity">
    <text evidence="1">Belongs to the glycosyl hydrolase 63 family.</text>
</comment>
<name>A0A1M7QU25_9ACTN</name>
<evidence type="ECO:0000256" key="3">
    <source>
        <dbReference type="ARBA" id="ARBA00023295"/>
    </source>
</evidence>
<evidence type="ECO:0000313" key="5">
    <source>
        <dbReference type="EMBL" id="SHN35303.1"/>
    </source>
</evidence>
<evidence type="ECO:0000259" key="4">
    <source>
        <dbReference type="Pfam" id="PF22422"/>
    </source>
</evidence>
<dbReference type="SUPFAM" id="SSF48208">
    <property type="entry name" value="Six-hairpin glycosidases"/>
    <property type="match status" value="1"/>
</dbReference>
<dbReference type="GO" id="GO:0009311">
    <property type="term" value="P:oligosaccharide metabolic process"/>
    <property type="evidence" value="ECO:0007669"/>
    <property type="project" value="InterPro"/>
</dbReference>
<dbReference type="InterPro" id="IPR012341">
    <property type="entry name" value="6hp_glycosidase-like_sf"/>
</dbReference>
<dbReference type="PANTHER" id="PTHR10412:SF11">
    <property type="entry name" value="MANNOSYL-OLIGOSACCHARIDE GLUCOSIDASE"/>
    <property type="match status" value="1"/>
</dbReference>
<accession>A0A1M7QU25</accession>
<protein>
    <recommendedName>
        <fullName evidence="4">Mannosylglycerate hydrolase MGH1-like glycoside hydrolase domain-containing protein</fullName>
    </recommendedName>
</protein>
<organism evidence="5 6">
    <name type="scientific">Cryptosporangium aurantiacum</name>
    <dbReference type="NCBI Taxonomy" id="134849"/>
    <lineage>
        <taxon>Bacteria</taxon>
        <taxon>Bacillati</taxon>
        <taxon>Actinomycetota</taxon>
        <taxon>Actinomycetes</taxon>
        <taxon>Cryptosporangiales</taxon>
        <taxon>Cryptosporangiaceae</taxon>
        <taxon>Cryptosporangium</taxon>
    </lineage>
</organism>
<dbReference type="AlphaFoldDB" id="A0A1M7QU25"/>
<dbReference type="InterPro" id="IPR008928">
    <property type="entry name" value="6-hairpin_glycosidase_sf"/>
</dbReference>
<dbReference type="Gene3D" id="1.50.10.10">
    <property type="match status" value="1"/>
</dbReference>
<dbReference type="InterPro" id="IPR004888">
    <property type="entry name" value="Glycoside_hydrolase_63"/>
</dbReference>
<dbReference type="GO" id="GO:0006487">
    <property type="term" value="P:protein N-linked glycosylation"/>
    <property type="evidence" value="ECO:0007669"/>
    <property type="project" value="TreeGrafter"/>
</dbReference>
<dbReference type="STRING" id="134849.SAMN05443668_105379"/>
<dbReference type="Pfam" id="PF22422">
    <property type="entry name" value="MGH1-like_GH"/>
    <property type="match status" value="1"/>
</dbReference>
<proteinExistence type="inferred from homology"/>
<evidence type="ECO:0000256" key="2">
    <source>
        <dbReference type="ARBA" id="ARBA00022801"/>
    </source>
</evidence>
<dbReference type="EMBL" id="FRCS01000005">
    <property type="protein sequence ID" value="SHN35303.1"/>
    <property type="molecule type" value="Genomic_DNA"/>
</dbReference>
<keyword evidence="3" id="KW-0326">Glycosidase</keyword>
<dbReference type="InterPro" id="IPR054491">
    <property type="entry name" value="MGH1-like_GH"/>
</dbReference>
<keyword evidence="6" id="KW-1185">Reference proteome</keyword>
<dbReference type="GO" id="GO:0004573">
    <property type="term" value="F:Glc3Man9GlcNAc2 oligosaccharide glucosidase activity"/>
    <property type="evidence" value="ECO:0007669"/>
    <property type="project" value="InterPro"/>
</dbReference>
<dbReference type="Proteomes" id="UP000184440">
    <property type="component" value="Unassembled WGS sequence"/>
</dbReference>
<sequence length="536" mass="57864">MASLATPAAPCLLRPTRCGPAGMPTTSDVALETVMTAGPWDQPALLPVRSRRERGADPATGRVSGATDTIDALGVADAAIPPAARIVRRAARRSYDVADLAMGAADVLRSNDIGTMVTAAPALYPHMWSWDAAFISIGLAHLGVERAGQEIRTLLAAQWADGMIPHIVYGDRGGYFPGPGRWGTAELSASAPQAPLTSGICQPPVHAIAVGRILDVARRGTDADRAAGEQLVRDSWAALYRWHAWLAQYRDPDGTGLIAVVHGWESGMDNSPRWDGPYSAVIPGPDLPSYVRLDRELVRDGAERPTDLEYDRYLWLIEEMRRASYDPVKVYETCSFLVADVFVSAIFAVASDVLADLGDEFGAPAEHVADLRRWAARSRAAVAASRSPETGLARDYDRRAGAWIDVETLAGFAPLICGGLDADAERALIETLHGPHWAGHPDLVAKVPPTVSPDSVGFKSREYWRGPQWPVVSWLFGWAHARHGHTAQAEALRAETLSLVGDGAFSEYYEPVTGEALGSRRQSWTAAVILDWCTAR</sequence>
<dbReference type="PANTHER" id="PTHR10412">
    <property type="entry name" value="MANNOSYL-OLIGOSACCHARIDE GLUCOSIDASE"/>
    <property type="match status" value="1"/>
</dbReference>
<keyword evidence="2" id="KW-0378">Hydrolase</keyword>
<evidence type="ECO:0000313" key="6">
    <source>
        <dbReference type="Proteomes" id="UP000184440"/>
    </source>
</evidence>
<reference evidence="5 6" key="1">
    <citation type="submission" date="2016-11" db="EMBL/GenBank/DDBJ databases">
        <authorList>
            <person name="Jaros S."/>
            <person name="Januszkiewicz K."/>
            <person name="Wedrychowicz H."/>
        </authorList>
    </citation>
    <scope>NUCLEOTIDE SEQUENCE [LARGE SCALE GENOMIC DNA]</scope>
    <source>
        <strain evidence="5 6">DSM 46144</strain>
    </source>
</reference>
<feature type="domain" description="Mannosylglycerate hydrolase MGH1-like glycoside hydrolase" evidence="4">
    <location>
        <begin position="124"/>
        <end position="525"/>
    </location>
</feature>
<gene>
    <name evidence="5" type="ORF">SAMN05443668_105379</name>
</gene>
<evidence type="ECO:0000256" key="1">
    <source>
        <dbReference type="ARBA" id="ARBA00010833"/>
    </source>
</evidence>